<dbReference type="AlphaFoldDB" id="A0A919W5X4"/>
<gene>
    <name evidence="1" type="ORF">Aco04nite_76740</name>
</gene>
<comment type="caution">
    <text evidence="1">The sequence shown here is derived from an EMBL/GenBank/DDBJ whole genome shotgun (WGS) entry which is preliminary data.</text>
</comment>
<evidence type="ECO:0000313" key="1">
    <source>
        <dbReference type="EMBL" id="GIM81486.1"/>
    </source>
</evidence>
<keyword evidence="2" id="KW-1185">Reference proteome</keyword>
<organism evidence="1 2">
    <name type="scientific">Winogradskya consettensis</name>
    <dbReference type="NCBI Taxonomy" id="113560"/>
    <lineage>
        <taxon>Bacteria</taxon>
        <taxon>Bacillati</taxon>
        <taxon>Actinomycetota</taxon>
        <taxon>Actinomycetes</taxon>
        <taxon>Micromonosporales</taxon>
        <taxon>Micromonosporaceae</taxon>
        <taxon>Winogradskya</taxon>
    </lineage>
</organism>
<evidence type="ECO:0000313" key="2">
    <source>
        <dbReference type="Proteomes" id="UP000680865"/>
    </source>
</evidence>
<accession>A0A919W5X4</accession>
<dbReference type="Proteomes" id="UP000680865">
    <property type="component" value="Unassembled WGS sequence"/>
</dbReference>
<sequence length="214" mass="23739">MSSWDRAFHAYGPARGGDQLLNAFRHGREDMYLRDHPHAAWQPYTFLWTALYCDGRITPATVLGLRHLASAVTADDFGGSDPTLRVAAVWWIRDVIRSVLTATDLDGARLTAARRNEPAVHEWLDEYLRQERSIFDWDADDAPGQVLIAGARVDCFDFLPECFAPLSTLLTPSQAEESSPTPDEPLLTASWPEELRAAAASATALLVAHPGLRR</sequence>
<reference evidence="1" key="1">
    <citation type="submission" date="2021-03" db="EMBL/GenBank/DDBJ databases">
        <title>Whole genome shotgun sequence of Actinoplanes consettensis NBRC 14913.</title>
        <authorList>
            <person name="Komaki H."/>
            <person name="Tamura T."/>
        </authorList>
    </citation>
    <scope>NUCLEOTIDE SEQUENCE</scope>
    <source>
        <strain evidence="1">NBRC 14913</strain>
    </source>
</reference>
<protein>
    <submittedName>
        <fullName evidence="1">Uncharacterized protein</fullName>
    </submittedName>
</protein>
<name>A0A919W5X4_9ACTN</name>
<dbReference type="EMBL" id="BOQP01000047">
    <property type="protein sequence ID" value="GIM81486.1"/>
    <property type="molecule type" value="Genomic_DNA"/>
</dbReference>
<dbReference type="RefSeq" id="WP_213002088.1">
    <property type="nucleotide sequence ID" value="NZ_BAAATW010000001.1"/>
</dbReference>
<proteinExistence type="predicted"/>